<evidence type="ECO:0000313" key="2">
    <source>
        <dbReference type="EMBL" id="TDS53988.1"/>
    </source>
</evidence>
<feature type="transmembrane region" description="Helical" evidence="1">
    <location>
        <begin position="601"/>
        <end position="621"/>
    </location>
</feature>
<keyword evidence="1" id="KW-1133">Transmembrane helix</keyword>
<keyword evidence="3" id="KW-1185">Reference proteome</keyword>
<name>A0A4R7EPZ1_9FLAO</name>
<dbReference type="EMBL" id="SOAG01000026">
    <property type="protein sequence ID" value="TDS53988.1"/>
    <property type="molecule type" value="Genomic_DNA"/>
</dbReference>
<evidence type="ECO:0000256" key="1">
    <source>
        <dbReference type="SAM" id="Phobius"/>
    </source>
</evidence>
<feature type="transmembrane region" description="Helical" evidence="1">
    <location>
        <begin position="79"/>
        <end position="99"/>
    </location>
</feature>
<keyword evidence="1" id="KW-0472">Membrane</keyword>
<keyword evidence="1" id="KW-0812">Transmembrane</keyword>
<feature type="transmembrane region" description="Helical" evidence="1">
    <location>
        <begin position="219"/>
        <end position="238"/>
    </location>
</feature>
<dbReference type="InterPro" id="IPR052724">
    <property type="entry name" value="GT117_domain-containing"/>
</dbReference>
<dbReference type="RefSeq" id="WP_133713351.1">
    <property type="nucleotide sequence ID" value="NZ_SOAG01000026.1"/>
</dbReference>
<protein>
    <submittedName>
        <fullName evidence="2">Uncharacterized protein DUF2723</fullName>
    </submittedName>
</protein>
<dbReference type="PANTHER" id="PTHR16214">
    <property type="entry name" value="TRANSMEMBRANE PROTEIN 260"/>
    <property type="match status" value="1"/>
</dbReference>
<dbReference type="Proteomes" id="UP000295215">
    <property type="component" value="Unassembled WGS sequence"/>
</dbReference>
<dbReference type="AlphaFoldDB" id="A0A4R7EPZ1"/>
<reference evidence="2 3" key="1">
    <citation type="submission" date="2019-03" db="EMBL/GenBank/DDBJ databases">
        <title>Genomic Encyclopedia of Archaeal and Bacterial Type Strains, Phase II (KMG-II): from individual species to whole genera.</title>
        <authorList>
            <person name="Goeker M."/>
        </authorList>
    </citation>
    <scope>NUCLEOTIDE SEQUENCE [LARGE SCALE GENOMIC DNA]</scope>
    <source>
        <strain evidence="2 3">DSM 28213</strain>
    </source>
</reference>
<dbReference type="PANTHER" id="PTHR16214:SF3">
    <property type="entry name" value="TRANSMEMBRANE PROTEIN 260"/>
    <property type="match status" value="1"/>
</dbReference>
<feature type="transmembrane region" description="Helical" evidence="1">
    <location>
        <begin position="119"/>
        <end position="140"/>
    </location>
</feature>
<feature type="transmembrane region" description="Helical" evidence="1">
    <location>
        <begin position="571"/>
        <end position="589"/>
    </location>
</feature>
<feature type="transmembrane region" description="Helical" evidence="1">
    <location>
        <begin position="288"/>
        <end position="310"/>
    </location>
</feature>
<feature type="transmembrane region" description="Helical" evidence="1">
    <location>
        <begin position="633"/>
        <end position="651"/>
    </location>
</feature>
<sequence length="1069" mass="123093">MLTFNYKKWNLIGGWLCFLVALITYVLTVEPTVSFWDPGEYISTSAKLEVGHPPGAPFYQMLGAFFSMFATAPDKIALMVNMVAVLSSAFTILFMFWSVTNILQKIVNKTSEWNNNNAIAVLASSAVGALAFTFTDSFWFNAVEAEVYASAMLLTSALLYLGLRWVDDLDKPRGNKWLLLIALVAGCSFGVHLMALLTIPSIGLLYYFKKYNKITVKNFLIANITAVAVLFFLFAFFFPKLLAFFGKAEIFVVNSLGLPFNSGTLIAFLIIVGVAVLGLNYTRKKNYIGANTIILALIFVCVGLTSWLMLPIRANANVTINENRPSDAAELLAYYQREQYGDQSIYYDSYFTKKYVGLDPNNPWKDEKPNYDRDYETGKYVIVNEWQNAGQNFDEKHKGFFPRLWSTDKSHRINYMRYTNSLNFSIHPDYSESEQLQKLVAGVRQGLASGEINLEGLDRFFDQYGQYLDIEVPSFSDNIAFMFDYQFGYMYWRYLMWNFVGRQDDIQGQGDLQHGNWLSGIKFLDEIRLGSQDNLPSDVLNNKGRNTYYFLPFILGIIGVVFNYRKDPKMFWVLLVLFLFTSFALKIFLNERPFEPRERDYAVVPSFYVFAIWLGLGVYALYDGVKKYLSPKIALPAVMIVSTLAAPVLLAQQNWDDHNRSNRYTALANARAYLDSCDENAILFTIGDNDTFPLWYLQEIEGYRTDVRVVCTSLLPMDWYIDQMKAKAHKSEPLPIKFTHEQYVGNKRDVVLIQPMIDERIDISLFMNFIRSDDERTKLKTDAGTTLYLAPTNKIRIPVDSTVIAKNNIVSPYLMGQIEPYLDIDITTDQIVKHRLIMLDIIANNNWERPVYFSGGSFNEDDFIWMKDYIQLSGLIYKLVPIKTEGASRHPLDLGTIDADRMYNTVKSWYWGNMGSDKIYHDPQTRRNALSYRINLARLAEQLITENKNSKAKEIMDIAMTNMPVQYYGYYQLIQPFVEGYYQIGEAVTAEKIAQELSQKAKENLNYYKHLDLEAQDYYANEIIEEIEVWRQLIEIVREEDESSALASQLTEEFNTFNGYFKYLKRPNI</sequence>
<organism evidence="2 3">
    <name type="scientific">Myroides indicus</name>
    <dbReference type="NCBI Taxonomy" id="1323422"/>
    <lineage>
        <taxon>Bacteria</taxon>
        <taxon>Pseudomonadati</taxon>
        <taxon>Bacteroidota</taxon>
        <taxon>Flavobacteriia</taxon>
        <taxon>Flavobacteriales</taxon>
        <taxon>Flavobacteriaceae</taxon>
        <taxon>Myroides</taxon>
    </lineage>
</organism>
<dbReference type="Pfam" id="PF11028">
    <property type="entry name" value="TMEM260-like"/>
    <property type="match status" value="1"/>
</dbReference>
<dbReference type="OrthoDB" id="9807602at2"/>
<feature type="transmembrane region" description="Helical" evidence="1">
    <location>
        <begin position="12"/>
        <end position="36"/>
    </location>
</feature>
<proteinExistence type="predicted"/>
<feature type="transmembrane region" description="Helical" evidence="1">
    <location>
        <begin position="178"/>
        <end position="207"/>
    </location>
</feature>
<evidence type="ECO:0000313" key="3">
    <source>
        <dbReference type="Proteomes" id="UP000295215"/>
    </source>
</evidence>
<gene>
    <name evidence="2" type="ORF">C8P70_12622</name>
</gene>
<feature type="transmembrane region" description="Helical" evidence="1">
    <location>
        <begin position="547"/>
        <end position="564"/>
    </location>
</feature>
<feature type="transmembrane region" description="Helical" evidence="1">
    <location>
        <begin position="258"/>
        <end position="281"/>
    </location>
</feature>
<dbReference type="InterPro" id="IPR021280">
    <property type="entry name" value="TMEM260-like"/>
</dbReference>
<accession>A0A4R7EPZ1</accession>
<comment type="caution">
    <text evidence="2">The sequence shown here is derived from an EMBL/GenBank/DDBJ whole genome shotgun (WGS) entry which is preliminary data.</text>
</comment>